<organism evidence="1 2">
    <name type="scientific">Providencia phage PSTCR5</name>
    <dbReference type="NCBI Taxonomy" id="2783547"/>
    <lineage>
        <taxon>Viruses</taxon>
        <taxon>Duplodnaviria</taxon>
        <taxon>Heunggongvirae</taxon>
        <taxon>Uroviricota</taxon>
        <taxon>Caudoviricetes</taxon>
        <taxon>Demerecviridae</taxon>
        <taxon>Priunavirus</taxon>
        <taxon>Priunavirus PSTCR5</taxon>
    </lineage>
</organism>
<evidence type="ECO:0000313" key="1">
    <source>
        <dbReference type="EMBL" id="QPB12207.1"/>
    </source>
</evidence>
<dbReference type="KEGG" id="vg:65132554"/>
<dbReference type="EMBL" id="MW057857">
    <property type="protein sequence ID" value="QPB12207.1"/>
    <property type="molecule type" value="Genomic_DNA"/>
</dbReference>
<dbReference type="RefSeq" id="YP_010113994.1">
    <property type="nucleotide sequence ID" value="NC_055910.1"/>
</dbReference>
<dbReference type="Proteomes" id="UP000663042">
    <property type="component" value="Segment"/>
</dbReference>
<protein>
    <submittedName>
        <fullName evidence="1">Uncharacterized protein</fullName>
    </submittedName>
</protein>
<proteinExistence type="predicted"/>
<evidence type="ECO:0000313" key="2">
    <source>
        <dbReference type="Proteomes" id="UP000663042"/>
    </source>
</evidence>
<keyword evidence="2" id="KW-1185">Reference proteome</keyword>
<name>A0A873WX36_9CAUD</name>
<reference evidence="1 2" key="1">
    <citation type="submission" date="2020-10" db="EMBL/GenBank/DDBJ databases">
        <title>Novel bacteriophages targeting Providencia spp. as potential agents for phage therapy.</title>
        <authorList>
            <person name="Rakov C."/>
            <person name="Alkalay-Oren S."/>
            <person name="Coppenhagen-Glazer S."/>
            <person name="Hazan R."/>
        </authorList>
    </citation>
    <scope>NUCLEOTIDE SEQUENCE [LARGE SCALE GENOMIC DNA]</scope>
</reference>
<dbReference type="GeneID" id="65132554"/>
<accession>A0A873WX36</accession>
<sequence>MVITSDMHNWVVDHVMGSCTYRNFNARLDFNKEFNLPEDDSETFEAALVEAEVFECTNCGWYCEYAEMSDKHCDPVCQDCEDE</sequence>